<feature type="compositionally biased region" description="Basic and acidic residues" evidence="1">
    <location>
        <begin position="10"/>
        <end position="21"/>
    </location>
</feature>
<evidence type="ECO:0000256" key="1">
    <source>
        <dbReference type="SAM" id="MobiDB-lite"/>
    </source>
</evidence>
<organism evidence="2 3">
    <name type="scientific">Ameca splendens</name>
    <dbReference type="NCBI Taxonomy" id="208324"/>
    <lineage>
        <taxon>Eukaryota</taxon>
        <taxon>Metazoa</taxon>
        <taxon>Chordata</taxon>
        <taxon>Craniata</taxon>
        <taxon>Vertebrata</taxon>
        <taxon>Euteleostomi</taxon>
        <taxon>Actinopterygii</taxon>
        <taxon>Neopterygii</taxon>
        <taxon>Teleostei</taxon>
        <taxon>Neoteleostei</taxon>
        <taxon>Acanthomorphata</taxon>
        <taxon>Ovalentaria</taxon>
        <taxon>Atherinomorphae</taxon>
        <taxon>Cyprinodontiformes</taxon>
        <taxon>Goodeidae</taxon>
        <taxon>Ameca</taxon>
    </lineage>
</organism>
<name>A0ABV0ZJY1_9TELE</name>
<sequence>MRQNNGPKYRTLEENGDKTDNQRGIYTEGRVGRSHFTQHAHQVPSNQPKVQVFVCSALPTADPQLRLPPSVFAATATTVATLINRMNLAPVSIAFMMLHVALIHCDTMIFC</sequence>
<evidence type="ECO:0000313" key="3">
    <source>
        <dbReference type="Proteomes" id="UP001469553"/>
    </source>
</evidence>
<evidence type="ECO:0000313" key="2">
    <source>
        <dbReference type="EMBL" id="MEQ2306552.1"/>
    </source>
</evidence>
<reference evidence="2 3" key="1">
    <citation type="submission" date="2021-06" db="EMBL/GenBank/DDBJ databases">
        <authorList>
            <person name="Palmer J.M."/>
        </authorList>
    </citation>
    <scope>NUCLEOTIDE SEQUENCE [LARGE SCALE GENOMIC DNA]</scope>
    <source>
        <strain evidence="2 3">AS_MEX2019</strain>
        <tissue evidence="2">Muscle</tissue>
    </source>
</reference>
<feature type="region of interest" description="Disordered" evidence="1">
    <location>
        <begin position="1"/>
        <end position="31"/>
    </location>
</feature>
<keyword evidence="3" id="KW-1185">Reference proteome</keyword>
<gene>
    <name evidence="2" type="ORF">AMECASPLE_009412</name>
</gene>
<protein>
    <submittedName>
        <fullName evidence="2">Uncharacterized protein</fullName>
    </submittedName>
</protein>
<proteinExistence type="predicted"/>
<dbReference type="EMBL" id="JAHRIP010066358">
    <property type="protein sequence ID" value="MEQ2306552.1"/>
    <property type="molecule type" value="Genomic_DNA"/>
</dbReference>
<dbReference type="Proteomes" id="UP001469553">
    <property type="component" value="Unassembled WGS sequence"/>
</dbReference>
<accession>A0ABV0ZJY1</accession>
<comment type="caution">
    <text evidence="2">The sequence shown here is derived from an EMBL/GenBank/DDBJ whole genome shotgun (WGS) entry which is preliminary data.</text>
</comment>